<feature type="binding site" evidence="10">
    <location>
        <begin position="25"/>
        <end position="29"/>
    </location>
    <ligand>
        <name>substrate</name>
    </ligand>
</feature>
<comment type="pathway">
    <text evidence="2 10 11">Porphyrin-containing compound metabolism; protoporphyrin-IX biosynthesis; coproporphyrinogen-III from 5-aminolevulinate: step 4/4.</text>
</comment>
<comment type="caution">
    <text evidence="10">Lacks conserved residue(s) required for the propagation of feature annotation.</text>
</comment>
<evidence type="ECO:0000256" key="9">
    <source>
        <dbReference type="ARBA" id="ARBA00023244"/>
    </source>
</evidence>
<dbReference type="Proteomes" id="UP000595564">
    <property type="component" value="Chromosome"/>
</dbReference>
<dbReference type="UniPathway" id="UPA00251">
    <property type="reaction ID" value="UER00321"/>
</dbReference>
<dbReference type="EMBL" id="AP017470">
    <property type="protein sequence ID" value="BBB33504.1"/>
    <property type="molecule type" value="Genomic_DNA"/>
</dbReference>
<evidence type="ECO:0000256" key="7">
    <source>
        <dbReference type="ARBA" id="ARBA00022793"/>
    </source>
</evidence>
<comment type="function">
    <text evidence="10">Catalyzes the decarboxylation of four acetate groups of uroporphyrinogen-III to yield coproporphyrinogen-III.</text>
</comment>
<keyword evidence="8 10" id="KW-0456">Lyase</keyword>
<dbReference type="CDD" id="cd00717">
    <property type="entry name" value="URO-D"/>
    <property type="match status" value="1"/>
</dbReference>
<keyword evidence="6 10" id="KW-0963">Cytoplasm</keyword>
<evidence type="ECO:0000313" key="15">
    <source>
        <dbReference type="Proteomes" id="UP000595564"/>
    </source>
</evidence>
<dbReference type="PANTHER" id="PTHR21091:SF169">
    <property type="entry name" value="UROPORPHYRINOGEN DECARBOXYLASE"/>
    <property type="match status" value="1"/>
</dbReference>
<organism evidence="14 15">
    <name type="scientific">Thermotomaculum hydrothermale</name>
    <dbReference type="NCBI Taxonomy" id="981385"/>
    <lineage>
        <taxon>Bacteria</taxon>
        <taxon>Pseudomonadati</taxon>
        <taxon>Acidobacteriota</taxon>
        <taxon>Holophagae</taxon>
        <taxon>Thermotomaculales</taxon>
        <taxon>Thermotomaculaceae</taxon>
        <taxon>Thermotomaculum</taxon>
    </lineage>
</organism>
<evidence type="ECO:0000256" key="2">
    <source>
        <dbReference type="ARBA" id="ARBA00004804"/>
    </source>
</evidence>
<evidence type="ECO:0000256" key="11">
    <source>
        <dbReference type="RuleBase" id="RU000554"/>
    </source>
</evidence>
<dbReference type="HAMAP" id="MF_00218">
    <property type="entry name" value="URO_D"/>
    <property type="match status" value="1"/>
</dbReference>
<comment type="similarity">
    <text evidence="3 10 12">Belongs to the uroporphyrinogen decarboxylase family.</text>
</comment>
<dbReference type="GO" id="GO:0005829">
    <property type="term" value="C:cytosol"/>
    <property type="evidence" value="ECO:0007669"/>
    <property type="project" value="UniProtKB-SubCell"/>
</dbReference>
<feature type="binding site" evidence="10">
    <location>
        <position position="74"/>
    </location>
    <ligand>
        <name>substrate</name>
    </ligand>
</feature>
<name>A0A7R6PJ20_9BACT</name>
<dbReference type="GO" id="GO:0004853">
    <property type="term" value="F:uroporphyrinogen decarboxylase activity"/>
    <property type="evidence" value="ECO:0007669"/>
    <property type="project" value="UniProtKB-UniRule"/>
</dbReference>
<evidence type="ECO:0000256" key="1">
    <source>
        <dbReference type="ARBA" id="ARBA00004514"/>
    </source>
</evidence>
<comment type="catalytic activity">
    <reaction evidence="10 11">
        <text>uroporphyrinogen III + 4 H(+) = coproporphyrinogen III + 4 CO2</text>
        <dbReference type="Rhea" id="RHEA:19865"/>
        <dbReference type="ChEBI" id="CHEBI:15378"/>
        <dbReference type="ChEBI" id="CHEBI:16526"/>
        <dbReference type="ChEBI" id="CHEBI:57308"/>
        <dbReference type="ChEBI" id="CHEBI:57309"/>
        <dbReference type="EC" id="4.1.1.37"/>
    </reaction>
</comment>
<keyword evidence="7 10" id="KW-0210">Decarboxylase</keyword>
<dbReference type="FunFam" id="3.20.20.210:FF:000008">
    <property type="entry name" value="Uroporphyrinogen decarboxylase"/>
    <property type="match status" value="1"/>
</dbReference>
<dbReference type="InterPro" id="IPR038071">
    <property type="entry name" value="UROD/MetE-like_sf"/>
</dbReference>
<proteinExistence type="inferred from homology"/>
<evidence type="ECO:0000256" key="5">
    <source>
        <dbReference type="ARBA" id="ARBA00012288"/>
    </source>
</evidence>
<dbReference type="InterPro" id="IPR006361">
    <property type="entry name" value="Uroporphyrinogen_deCO2ase_HemE"/>
</dbReference>
<dbReference type="Gene3D" id="3.20.20.210">
    <property type="match status" value="1"/>
</dbReference>
<keyword evidence="15" id="KW-1185">Reference proteome</keyword>
<comment type="subunit">
    <text evidence="4 10">Homodimer.</text>
</comment>
<dbReference type="NCBIfam" id="TIGR01464">
    <property type="entry name" value="hemE"/>
    <property type="match status" value="1"/>
</dbReference>
<keyword evidence="9 10" id="KW-0627">Porphyrin biosynthesis</keyword>
<evidence type="ECO:0000256" key="8">
    <source>
        <dbReference type="ARBA" id="ARBA00023239"/>
    </source>
</evidence>
<dbReference type="KEGG" id="thyd:TTHT_2065"/>
<accession>A0A7R6PJ20</accession>
<dbReference type="SUPFAM" id="SSF51726">
    <property type="entry name" value="UROD/MetE-like"/>
    <property type="match status" value="1"/>
</dbReference>
<dbReference type="AlphaFoldDB" id="A0A7R6PJ20"/>
<dbReference type="GO" id="GO:0006782">
    <property type="term" value="P:protoporphyrinogen IX biosynthetic process"/>
    <property type="evidence" value="ECO:0007669"/>
    <property type="project" value="UniProtKB-UniRule"/>
</dbReference>
<sequence length="347" mass="39693">MNKEKKLLNTLKGKKYDIPPVWMMRQAGRYLPQYRKVREKFDFMTMCKTPEVATEVTLQPVDEFNMDGAILFSDILVVPEAMGMKLEFVEGKGPVFESPIRTREDIEKLSTDGIEEKLSYVFEALKLIKMSLNEDKTLIGFAGAPITLAAYMVEGASSRNYIYLKSLMYNDTRSFNLMMDKLVNALEIYYKNQVKSGAEVLMLFDTFAGIFSPFDYERYIFPFVKKLVEKMKKNTPETPVIYFPKGGANFYNLLKQLKIDGVSVDWTISLIDADKKLDSKFTLQGNLDPVILFADYQIIERETKRVLSEGRQLEKGHIFNLGHGILPKTPVDSVKKMLEVIRAGNIG</sequence>
<reference evidence="14 15" key="1">
    <citation type="journal article" date="2012" name="Extremophiles">
        <title>Thermotomaculum hydrothermale gen. nov., sp. nov., a novel heterotrophic thermophile within the phylum Acidobacteria from a deep-sea hydrothermal vent chimney in the Southern Okinawa Trough.</title>
        <authorList>
            <person name="Izumi H."/>
            <person name="Nunoura T."/>
            <person name="Miyazaki M."/>
            <person name="Mino S."/>
            <person name="Toki T."/>
            <person name="Takai K."/>
            <person name="Sako Y."/>
            <person name="Sawabe T."/>
            <person name="Nakagawa S."/>
        </authorList>
    </citation>
    <scope>NUCLEOTIDE SEQUENCE [LARGE SCALE GENOMIC DNA]</scope>
    <source>
        <strain evidence="14 15">AC55</strain>
    </source>
</reference>
<evidence type="ECO:0000256" key="4">
    <source>
        <dbReference type="ARBA" id="ARBA00011738"/>
    </source>
</evidence>
<dbReference type="EC" id="4.1.1.37" evidence="5 10"/>
<gene>
    <name evidence="10 14" type="primary">hemE</name>
    <name evidence="14" type="ORF">TTHT_2065</name>
</gene>
<feature type="domain" description="Uroporphyrinogen decarboxylase (URO-D)" evidence="13">
    <location>
        <begin position="20"/>
        <end position="29"/>
    </location>
</feature>
<evidence type="ECO:0000313" key="14">
    <source>
        <dbReference type="EMBL" id="BBB33504.1"/>
    </source>
</evidence>
<feature type="binding site" evidence="10">
    <location>
        <position position="151"/>
    </location>
    <ligand>
        <name>substrate</name>
    </ligand>
</feature>
<dbReference type="Pfam" id="PF01208">
    <property type="entry name" value="URO-D"/>
    <property type="match status" value="1"/>
</dbReference>
<dbReference type="InterPro" id="IPR000257">
    <property type="entry name" value="Uroporphyrinogen_deCOase"/>
</dbReference>
<dbReference type="PANTHER" id="PTHR21091">
    <property type="entry name" value="METHYLTETRAHYDROFOLATE:HOMOCYSTEINE METHYLTRANSFERASE RELATED"/>
    <property type="match status" value="1"/>
</dbReference>
<evidence type="ECO:0000256" key="6">
    <source>
        <dbReference type="ARBA" id="ARBA00022490"/>
    </source>
</evidence>
<evidence type="ECO:0000256" key="10">
    <source>
        <dbReference type="HAMAP-Rule" id="MF_00218"/>
    </source>
</evidence>
<feature type="site" description="Transition state stabilizer" evidence="10">
    <location>
        <position position="74"/>
    </location>
</feature>
<dbReference type="PROSITE" id="PS00906">
    <property type="entry name" value="UROD_1"/>
    <property type="match status" value="1"/>
</dbReference>
<feature type="binding site" evidence="10">
    <location>
        <position position="206"/>
    </location>
    <ligand>
        <name>substrate</name>
    </ligand>
</feature>
<evidence type="ECO:0000256" key="12">
    <source>
        <dbReference type="RuleBase" id="RU004169"/>
    </source>
</evidence>
<comment type="subcellular location">
    <subcellularLocation>
        <location evidence="1">Cytoplasm</location>
        <location evidence="1">Cytosol</location>
    </subcellularLocation>
</comment>
<protein>
    <recommendedName>
        <fullName evidence="5 10">Uroporphyrinogen decarboxylase</fullName>
        <shortName evidence="10">UPD</shortName>
        <shortName evidence="10">URO-D</shortName>
        <ecNumber evidence="5 10">4.1.1.37</ecNumber>
    </recommendedName>
</protein>
<dbReference type="RefSeq" id="WP_201327814.1">
    <property type="nucleotide sequence ID" value="NZ_AP017470.1"/>
</dbReference>
<feature type="binding site" evidence="10">
    <location>
        <position position="323"/>
    </location>
    <ligand>
        <name>substrate</name>
    </ligand>
</feature>
<evidence type="ECO:0000259" key="13">
    <source>
        <dbReference type="PROSITE" id="PS00906"/>
    </source>
</evidence>
<evidence type="ECO:0000256" key="3">
    <source>
        <dbReference type="ARBA" id="ARBA00009935"/>
    </source>
</evidence>